<evidence type="ECO:0000256" key="1">
    <source>
        <dbReference type="SAM" id="Coils"/>
    </source>
</evidence>
<evidence type="ECO:0000313" key="2">
    <source>
        <dbReference type="EMBL" id="MEQ2221115.1"/>
    </source>
</evidence>
<protein>
    <submittedName>
        <fullName evidence="2">Uncharacterized protein</fullName>
    </submittedName>
</protein>
<evidence type="ECO:0000313" key="3">
    <source>
        <dbReference type="Proteomes" id="UP001482620"/>
    </source>
</evidence>
<sequence length="118" mass="14440">MLERNRAEEERNRLARELEESDKKLTALIEEQSEEQCRWKEELEQLRKEMEQVKKETEKAQLQALRDEITAVEKQRDVAMSRIEAWLKEVWTNFSWCFYKRGKNAYFSQKVDIWIIEL</sequence>
<dbReference type="EMBL" id="JAHRIQ010000973">
    <property type="protein sequence ID" value="MEQ2221115.1"/>
    <property type="molecule type" value="Genomic_DNA"/>
</dbReference>
<dbReference type="PANTHER" id="PTHR15727:SF3">
    <property type="entry name" value="RING FINGER PROTEIN 214"/>
    <property type="match status" value="1"/>
</dbReference>
<name>A0ABV0SKN4_9TELE</name>
<keyword evidence="3" id="KW-1185">Reference proteome</keyword>
<proteinExistence type="predicted"/>
<accession>A0ABV0SKN4</accession>
<dbReference type="Proteomes" id="UP001482620">
    <property type="component" value="Unassembled WGS sequence"/>
</dbReference>
<reference evidence="2 3" key="1">
    <citation type="submission" date="2021-06" db="EMBL/GenBank/DDBJ databases">
        <authorList>
            <person name="Palmer J.M."/>
        </authorList>
    </citation>
    <scope>NUCLEOTIDE SEQUENCE [LARGE SCALE GENOMIC DNA]</scope>
    <source>
        <strain evidence="3">if_2019</strain>
        <tissue evidence="2">Muscle</tissue>
    </source>
</reference>
<comment type="caution">
    <text evidence="2">The sequence shown here is derived from an EMBL/GenBank/DDBJ whole genome shotgun (WGS) entry which is preliminary data.</text>
</comment>
<keyword evidence="1" id="KW-0175">Coiled coil</keyword>
<dbReference type="PANTHER" id="PTHR15727">
    <property type="entry name" value="RING FINGER PROTEIN 214"/>
    <property type="match status" value="1"/>
</dbReference>
<gene>
    <name evidence="2" type="ORF">ILYODFUR_012403</name>
</gene>
<feature type="coiled-coil region" evidence="1">
    <location>
        <begin position="4"/>
        <end position="82"/>
    </location>
</feature>
<organism evidence="2 3">
    <name type="scientific">Ilyodon furcidens</name>
    <name type="common">goldbreast splitfin</name>
    <dbReference type="NCBI Taxonomy" id="33524"/>
    <lineage>
        <taxon>Eukaryota</taxon>
        <taxon>Metazoa</taxon>
        <taxon>Chordata</taxon>
        <taxon>Craniata</taxon>
        <taxon>Vertebrata</taxon>
        <taxon>Euteleostomi</taxon>
        <taxon>Actinopterygii</taxon>
        <taxon>Neopterygii</taxon>
        <taxon>Teleostei</taxon>
        <taxon>Neoteleostei</taxon>
        <taxon>Acanthomorphata</taxon>
        <taxon>Ovalentaria</taxon>
        <taxon>Atherinomorphae</taxon>
        <taxon>Cyprinodontiformes</taxon>
        <taxon>Goodeidae</taxon>
        <taxon>Ilyodon</taxon>
    </lineage>
</organism>